<organism evidence="1 2">
    <name type="scientific">Trichothecium roseum</name>
    <dbReference type="NCBI Taxonomy" id="47278"/>
    <lineage>
        <taxon>Eukaryota</taxon>
        <taxon>Fungi</taxon>
        <taxon>Dikarya</taxon>
        <taxon>Ascomycota</taxon>
        <taxon>Pezizomycotina</taxon>
        <taxon>Sordariomycetes</taxon>
        <taxon>Hypocreomycetidae</taxon>
        <taxon>Hypocreales</taxon>
        <taxon>Hypocreales incertae sedis</taxon>
        <taxon>Trichothecium</taxon>
    </lineage>
</organism>
<proteinExistence type="predicted"/>
<gene>
    <name evidence="1" type="ORF">N3K66_000703</name>
</gene>
<name>A0ACC0VCZ9_9HYPO</name>
<comment type="caution">
    <text evidence="1">The sequence shown here is derived from an EMBL/GenBank/DDBJ whole genome shotgun (WGS) entry which is preliminary data.</text>
</comment>
<evidence type="ECO:0000313" key="2">
    <source>
        <dbReference type="Proteomes" id="UP001163324"/>
    </source>
</evidence>
<dbReference type="Proteomes" id="UP001163324">
    <property type="component" value="Chromosome 1"/>
</dbReference>
<protein>
    <submittedName>
        <fullName evidence="1">Uncharacterized protein</fullName>
    </submittedName>
</protein>
<dbReference type="EMBL" id="CM047940">
    <property type="protein sequence ID" value="KAI9904174.1"/>
    <property type="molecule type" value="Genomic_DNA"/>
</dbReference>
<sequence length="484" mass="53900">MSSFLRQKANQVRSLVRPRKRLDALSGPKGQRARVVDPELDAGHCYTHMCLLEKFAWERRRLTKLAAERGFDERLLWVYYVNAARDRFVAWMRASLRRNVEGLVPPLDVALVWYSLMQDPVQWARIADIIGTRVVSWKWSSENIISSVLGHSDLLAKIGEAFPLDLDSDITSGSTISTVGAASGRPVDYLTPNHVFTVEAAGNVPRSVPFNVHAAVDRHLDYARETLRHSWHRMPGMTNRRHAGDFLGGAVARYAKFMTLVSSWAALKTLPPFDGPDCFLWPAPDVELVWRTHMLSAPEFGAFSAGLRWVRRLPAPLTGSGGSIGGSGRREDGRTSEMREAAVRVHEDRQRLDNISVEIDGSQKQKQQSTLSNDGGTVPARPPSSPGVPVVKPAAARQPLEDPYLASEEERIAAKEWEAKVLPTPAEHWFRQDQDQNQDQDDFDDGGVGQGAAMQARPSTSQESLSEYAIFARYLTEELGGRGR</sequence>
<keyword evidence="2" id="KW-1185">Reference proteome</keyword>
<reference evidence="1" key="1">
    <citation type="submission" date="2022-10" db="EMBL/GenBank/DDBJ databases">
        <title>Complete Genome of Trichothecium roseum strain YXFP-22015, a Plant Pathogen Isolated from Citrus.</title>
        <authorList>
            <person name="Wang Y."/>
            <person name="Zhu L."/>
        </authorList>
    </citation>
    <scope>NUCLEOTIDE SEQUENCE</scope>
    <source>
        <strain evidence="1">YXFP-22015</strain>
    </source>
</reference>
<evidence type="ECO:0000313" key="1">
    <source>
        <dbReference type="EMBL" id="KAI9904174.1"/>
    </source>
</evidence>
<accession>A0ACC0VCZ9</accession>